<protein>
    <submittedName>
        <fullName evidence="2">Uncharacterized protein</fullName>
    </submittedName>
</protein>
<evidence type="ECO:0000313" key="2">
    <source>
        <dbReference type="EMBL" id="KAH3695922.1"/>
    </source>
</evidence>
<reference evidence="2" key="2">
    <citation type="submission" date="2020-11" db="EMBL/GenBank/DDBJ databases">
        <authorList>
            <person name="McCartney M.A."/>
            <person name="Auch B."/>
            <person name="Kono T."/>
            <person name="Mallez S."/>
            <person name="Becker A."/>
            <person name="Gohl D.M."/>
            <person name="Silverstein K.A.T."/>
            <person name="Koren S."/>
            <person name="Bechman K.B."/>
            <person name="Herman A."/>
            <person name="Abrahante J.E."/>
            <person name="Garbe J."/>
        </authorList>
    </citation>
    <scope>NUCLEOTIDE SEQUENCE</scope>
    <source>
        <strain evidence="2">Duluth1</strain>
        <tissue evidence="2">Whole animal</tissue>
    </source>
</reference>
<evidence type="ECO:0000313" key="3">
    <source>
        <dbReference type="Proteomes" id="UP000828390"/>
    </source>
</evidence>
<accession>A0A9D3Y9T3</accession>
<sequence length="118" mass="14733">MMIRCVSSSGFSNFFLFSISHLIAQEMNDRSCYKKNYKKGVCAIVDRRKSIRRLLTVLNNREREREKREIEKRERERERGERERRYEIRRKYSRDRPRDRAREKIEDIGERQRYRRSL</sequence>
<feature type="region of interest" description="Disordered" evidence="1">
    <location>
        <begin position="64"/>
        <end position="83"/>
    </location>
</feature>
<proteinExistence type="predicted"/>
<organism evidence="2 3">
    <name type="scientific">Dreissena polymorpha</name>
    <name type="common">Zebra mussel</name>
    <name type="synonym">Mytilus polymorpha</name>
    <dbReference type="NCBI Taxonomy" id="45954"/>
    <lineage>
        <taxon>Eukaryota</taxon>
        <taxon>Metazoa</taxon>
        <taxon>Spiralia</taxon>
        <taxon>Lophotrochozoa</taxon>
        <taxon>Mollusca</taxon>
        <taxon>Bivalvia</taxon>
        <taxon>Autobranchia</taxon>
        <taxon>Heteroconchia</taxon>
        <taxon>Euheterodonta</taxon>
        <taxon>Imparidentia</taxon>
        <taxon>Neoheterodontei</taxon>
        <taxon>Myida</taxon>
        <taxon>Dreissenoidea</taxon>
        <taxon>Dreissenidae</taxon>
        <taxon>Dreissena</taxon>
    </lineage>
</organism>
<name>A0A9D3Y9T3_DREPO</name>
<keyword evidence="3" id="KW-1185">Reference proteome</keyword>
<comment type="caution">
    <text evidence="2">The sequence shown here is derived from an EMBL/GenBank/DDBJ whole genome shotgun (WGS) entry which is preliminary data.</text>
</comment>
<dbReference type="EMBL" id="JAIWYP010000016">
    <property type="protein sequence ID" value="KAH3695922.1"/>
    <property type="molecule type" value="Genomic_DNA"/>
</dbReference>
<dbReference type="AlphaFoldDB" id="A0A9D3Y9T3"/>
<reference evidence="2" key="1">
    <citation type="journal article" date="2019" name="bioRxiv">
        <title>The Genome of the Zebra Mussel, Dreissena polymorpha: A Resource for Invasive Species Research.</title>
        <authorList>
            <person name="McCartney M.A."/>
            <person name="Auch B."/>
            <person name="Kono T."/>
            <person name="Mallez S."/>
            <person name="Zhang Y."/>
            <person name="Obille A."/>
            <person name="Becker A."/>
            <person name="Abrahante J.E."/>
            <person name="Garbe J."/>
            <person name="Badalamenti J.P."/>
            <person name="Herman A."/>
            <person name="Mangelson H."/>
            <person name="Liachko I."/>
            <person name="Sullivan S."/>
            <person name="Sone E.D."/>
            <person name="Koren S."/>
            <person name="Silverstein K.A.T."/>
            <person name="Beckman K.B."/>
            <person name="Gohl D.M."/>
        </authorList>
    </citation>
    <scope>NUCLEOTIDE SEQUENCE</scope>
    <source>
        <strain evidence="2">Duluth1</strain>
        <tissue evidence="2">Whole animal</tissue>
    </source>
</reference>
<gene>
    <name evidence="2" type="ORF">DPMN_083381</name>
</gene>
<dbReference type="Proteomes" id="UP000828390">
    <property type="component" value="Unassembled WGS sequence"/>
</dbReference>
<evidence type="ECO:0000256" key="1">
    <source>
        <dbReference type="SAM" id="MobiDB-lite"/>
    </source>
</evidence>